<evidence type="ECO:0000313" key="2">
    <source>
        <dbReference type="Proteomes" id="UP000821845"/>
    </source>
</evidence>
<comment type="caution">
    <text evidence="1">The sequence shown here is derived from an EMBL/GenBank/DDBJ whole genome shotgun (WGS) entry which is preliminary data.</text>
</comment>
<organism evidence="1 2">
    <name type="scientific">Hyalomma asiaticum</name>
    <name type="common">Tick</name>
    <dbReference type="NCBI Taxonomy" id="266040"/>
    <lineage>
        <taxon>Eukaryota</taxon>
        <taxon>Metazoa</taxon>
        <taxon>Ecdysozoa</taxon>
        <taxon>Arthropoda</taxon>
        <taxon>Chelicerata</taxon>
        <taxon>Arachnida</taxon>
        <taxon>Acari</taxon>
        <taxon>Parasitiformes</taxon>
        <taxon>Ixodida</taxon>
        <taxon>Ixodoidea</taxon>
        <taxon>Ixodidae</taxon>
        <taxon>Hyalomminae</taxon>
        <taxon>Hyalomma</taxon>
    </lineage>
</organism>
<sequence length="894" mass="97154">MGYRLFAHAQPLGDCSSRDVLICVEGDCIVEARSEQLRKVSRFFRQALTEDARVDGKYLIAISGISKDVLDTLLSYAETGTLNLYEHEVADVYFAAHKLQMPFVVHKCLQVRPLVRAEALATSRSKAVPKSPKAPSAAVHVGDTTAEVKDGATVGSTADQGHAGAEAAAAVADGQPKSEPKSPLAAPPAPHETRPTPDTKSAQAQPVPGAEAQAEGQPKPELGSPPLQPPTQEAITSGIGEARDATRAEVKPDQVQASATQSETEIPRILRVAPRPAQPQGDGTVADEISSRTLGETYRSPGDKAKPSTTKEVQQLKVEPHDTAKSSAGAQKASAVADGSQAKPGTPKGTEQKAGPGSPSVDGRPQAIPGSSKAVAGSSGATPKVTTGPRGTPVQGTMTPVQKPVVQEVIGPAASQAQVLSAAPVTGARRKEQSPAEQQPRLLTPPSATARTFLDVVLEHFKQLMPDTIRPLAPTEVIELLKKDDLETCCEIPVFVASLVWLHADYPGRSAYTRELMGCVRFSRMTADQLIHCFFPPLRPEVVEIPEVKQLLLTGCCYLCASLQQCRHLFPQYAVQPRIYSGRHRCHLWRLPDPSDTEEEVRLQLDILRETYLQRRQCHCSADTHDGLSPEGRFYGIARTLLLRRRYIDLHCYQPDPEDASRGGVVQRSFGKRRYSVQKRLEWTESVWRQVGFSERLRAPQGEPVIALLGGCEPDKLDRVSAGLCMARLYPKKSPFFKRFGILPRPLYHVKAVCFNRTIYMVGGLDLRQAALRVKRPSKCCFALDLSTMTWRRLADMSQGRLLHVLVEHQGRLYALGGLGERNRVLSSAECYDPSADRWTILSGRLCCPRMSSASVTLGPGRLVLGGGAMRPMGDSGNAYLVDDVVALKLPQLT</sequence>
<accession>A0ACB7RT37</accession>
<evidence type="ECO:0000313" key="1">
    <source>
        <dbReference type="EMBL" id="KAH6925004.1"/>
    </source>
</evidence>
<keyword evidence="2" id="KW-1185">Reference proteome</keyword>
<dbReference type="EMBL" id="CM023488">
    <property type="protein sequence ID" value="KAH6925004.1"/>
    <property type="molecule type" value="Genomic_DNA"/>
</dbReference>
<reference evidence="1" key="1">
    <citation type="submission" date="2020-05" db="EMBL/GenBank/DDBJ databases">
        <title>Large-scale comparative analyses of tick genomes elucidate their genetic diversity and vector capacities.</title>
        <authorList>
            <person name="Jia N."/>
            <person name="Wang J."/>
            <person name="Shi W."/>
            <person name="Du L."/>
            <person name="Sun Y."/>
            <person name="Zhan W."/>
            <person name="Jiang J."/>
            <person name="Wang Q."/>
            <person name="Zhang B."/>
            <person name="Ji P."/>
            <person name="Sakyi L.B."/>
            <person name="Cui X."/>
            <person name="Yuan T."/>
            <person name="Jiang B."/>
            <person name="Yang W."/>
            <person name="Lam T.T.-Y."/>
            <person name="Chang Q."/>
            <person name="Ding S."/>
            <person name="Wang X."/>
            <person name="Zhu J."/>
            <person name="Ruan X."/>
            <person name="Zhao L."/>
            <person name="Wei J."/>
            <person name="Que T."/>
            <person name="Du C."/>
            <person name="Cheng J."/>
            <person name="Dai P."/>
            <person name="Han X."/>
            <person name="Huang E."/>
            <person name="Gao Y."/>
            <person name="Liu J."/>
            <person name="Shao H."/>
            <person name="Ye R."/>
            <person name="Li L."/>
            <person name="Wei W."/>
            <person name="Wang X."/>
            <person name="Wang C."/>
            <person name="Yang T."/>
            <person name="Huo Q."/>
            <person name="Li W."/>
            <person name="Guo W."/>
            <person name="Chen H."/>
            <person name="Zhou L."/>
            <person name="Ni X."/>
            <person name="Tian J."/>
            <person name="Zhou Y."/>
            <person name="Sheng Y."/>
            <person name="Liu T."/>
            <person name="Pan Y."/>
            <person name="Xia L."/>
            <person name="Li J."/>
            <person name="Zhao F."/>
            <person name="Cao W."/>
        </authorList>
    </citation>
    <scope>NUCLEOTIDE SEQUENCE</scope>
    <source>
        <strain evidence="1">Hyas-2018</strain>
    </source>
</reference>
<dbReference type="Proteomes" id="UP000821845">
    <property type="component" value="Chromosome 8"/>
</dbReference>
<name>A0ACB7RT37_HYAAI</name>
<gene>
    <name evidence="1" type="ORF">HPB50_027156</name>
</gene>
<proteinExistence type="predicted"/>
<protein>
    <submittedName>
        <fullName evidence="1">Uncharacterized protein</fullName>
    </submittedName>
</protein>